<feature type="transmembrane region" description="Helical" evidence="10">
    <location>
        <begin position="306"/>
        <end position="326"/>
    </location>
</feature>
<keyword evidence="3" id="KW-0050">Antiport</keyword>
<dbReference type="Proteomes" id="UP000243507">
    <property type="component" value="Unassembled WGS sequence"/>
</dbReference>
<dbReference type="GO" id="GO:0006813">
    <property type="term" value="P:potassium ion transport"/>
    <property type="evidence" value="ECO:0007669"/>
    <property type="project" value="InterPro"/>
</dbReference>
<evidence type="ECO:0000256" key="6">
    <source>
        <dbReference type="ARBA" id="ARBA00022989"/>
    </source>
</evidence>
<comment type="subcellular location">
    <subcellularLocation>
        <location evidence="1">Cell membrane</location>
        <topology evidence="1">Multi-pass membrane protein</topology>
    </subcellularLocation>
</comment>
<feature type="transmembrane region" description="Helical" evidence="10">
    <location>
        <begin position="373"/>
        <end position="394"/>
    </location>
</feature>
<evidence type="ECO:0000259" key="11">
    <source>
        <dbReference type="Pfam" id="PF00999"/>
    </source>
</evidence>
<name>A0A2A4CTL7_9RHOB</name>
<dbReference type="Gene3D" id="1.20.1530.20">
    <property type="match status" value="1"/>
</dbReference>
<accession>A0A2A4CTL7</accession>
<comment type="caution">
    <text evidence="13">The sequence shown here is derived from an EMBL/GenBank/DDBJ whole genome shotgun (WGS) entry which is preliminary data.</text>
</comment>
<evidence type="ECO:0000256" key="4">
    <source>
        <dbReference type="ARBA" id="ARBA00022475"/>
    </source>
</evidence>
<dbReference type="InterPro" id="IPR006153">
    <property type="entry name" value="Cation/H_exchanger_TM"/>
</dbReference>
<keyword evidence="8 10" id="KW-0472">Membrane</keyword>
<dbReference type="Pfam" id="PF02254">
    <property type="entry name" value="TrkA_N"/>
    <property type="match status" value="1"/>
</dbReference>
<dbReference type="SUPFAM" id="SSF51735">
    <property type="entry name" value="NAD(P)-binding Rossmann-fold domains"/>
    <property type="match status" value="1"/>
</dbReference>
<feature type="domain" description="RCK N-terminal" evidence="12">
    <location>
        <begin position="408"/>
        <end position="511"/>
    </location>
</feature>
<keyword evidence="7" id="KW-0406">Ion transport</keyword>
<feature type="transmembrane region" description="Helical" evidence="10">
    <location>
        <begin position="338"/>
        <end position="361"/>
    </location>
</feature>
<evidence type="ECO:0000256" key="7">
    <source>
        <dbReference type="ARBA" id="ARBA00023065"/>
    </source>
</evidence>
<dbReference type="AlphaFoldDB" id="A0A2A4CTL7"/>
<keyword evidence="5 10" id="KW-0812">Transmembrane</keyword>
<evidence type="ECO:0000256" key="8">
    <source>
        <dbReference type="ARBA" id="ARBA00023136"/>
    </source>
</evidence>
<dbReference type="Pfam" id="PF00999">
    <property type="entry name" value="Na_H_Exchanger"/>
    <property type="match status" value="1"/>
</dbReference>
<dbReference type="GO" id="GO:1902600">
    <property type="term" value="P:proton transmembrane transport"/>
    <property type="evidence" value="ECO:0007669"/>
    <property type="project" value="InterPro"/>
</dbReference>
<feature type="transmembrane region" description="Helical" evidence="10">
    <location>
        <begin position="223"/>
        <end position="241"/>
    </location>
</feature>
<evidence type="ECO:0000256" key="2">
    <source>
        <dbReference type="ARBA" id="ARBA00022448"/>
    </source>
</evidence>
<dbReference type="InterPro" id="IPR036291">
    <property type="entry name" value="NAD(P)-bd_dom_sf"/>
</dbReference>
<feature type="domain" description="Cation/H+ exchanger transmembrane" evidence="11">
    <location>
        <begin position="27"/>
        <end position="395"/>
    </location>
</feature>
<dbReference type="GO" id="GO:0015297">
    <property type="term" value="F:antiporter activity"/>
    <property type="evidence" value="ECO:0007669"/>
    <property type="project" value="UniProtKB-KW"/>
</dbReference>
<gene>
    <name evidence="13" type="ORF">CLN94_03755</name>
</gene>
<feature type="region of interest" description="Disordered" evidence="9">
    <location>
        <begin position="596"/>
        <end position="628"/>
    </location>
</feature>
<dbReference type="EMBL" id="NTJD01000002">
    <property type="protein sequence ID" value="PCD77628.1"/>
    <property type="molecule type" value="Genomic_DNA"/>
</dbReference>
<feature type="transmembrane region" description="Helical" evidence="10">
    <location>
        <begin position="164"/>
        <end position="184"/>
    </location>
</feature>
<keyword evidence="6 10" id="KW-1133">Transmembrane helix</keyword>
<evidence type="ECO:0000256" key="1">
    <source>
        <dbReference type="ARBA" id="ARBA00004651"/>
    </source>
</evidence>
<feature type="transmembrane region" description="Helical" evidence="10">
    <location>
        <begin position="277"/>
        <end position="294"/>
    </location>
</feature>
<evidence type="ECO:0000256" key="10">
    <source>
        <dbReference type="SAM" id="Phobius"/>
    </source>
</evidence>
<dbReference type="GO" id="GO:0005886">
    <property type="term" value="C:plasma membrane"/>
    <property type="evidence" value="ECO:0007669"/>
    <property type="project" value="UniProtKB-SubCell"/>
</dbReference>
<reference evidence="13 14" key="1">
    <citation type="submission" date="2017-09" db="EMBL/GenBank/DDBJ databases">
        <title>A multilocus sequence analysis scheme for characterization of bacteria in the genus Thioclava.</title>
        <authorList>
            <person name="Liu Y."/>
            <person name="Shao Z."/>
        </authorList>
    </citation>
    <scope>NUCLEOTIDE SEQUENCE [LARGE SCALE GENOMIC DNA]</scope>
    <source>
        <strain evidence="13 14">CAU 1312</strain>
    </source>
</reference>
<evidence type="ECO:0000256" key="5">
    <source>
        <dbReference type="ARBA" id="ARBA00022692"/>
    </source>
</evidence>
<dbReference type="RefSeq" id="WP_096431265.1">
    <property type="nucleotide sequence ID" value="NZ_NTJD01000002.1"/>
</dbReference>
<feature type="transmembrane region" description="Helical" evidence="10">
    <location>
        <begin position="36"/>
        <end position="53"/>
    </location>
</feature>
<dbReference type="PANTHER" id="PTHR32507">
    <property type="entry name" value="NA(+)/H(+) ANTIPORTER 1"/>
    <property type="match status" value="1"/>
</dbReference>
<dbReference type="InterPro" id="IPR003148">
    <property type="entry name" value="RCK_N"/>
</dbReference>
<sequence length="628" mass="66013">MAVQAAGLDPVTAFGLVGICGVGAQWLAWRLRLPAIVLMLATGLLLGPVLGVLDPARDIGALTGPLVSLAVAVILFEGGMTLDLHRLGDARAGVTRLVVIGAPLGWLASTLALHYAAGLSWESATVFGGIMIVTGPTVIAPLLRSARLARRPAQLLQWEAIVNDPIGALAAVLAFEVVLVLRAGHSAGEALLSLGFGIGFAAILGWAAGAGIAWAFRRGRVPEYMKVPVLFVTLMAAFAAADRVLHESGLLAVTVMGLVIANANLPSMTELRRFKEHATVLLVSGVFILLAAGLSSEQIASLDGRAALFIVAVVLVARPLTVLVSLLRSDVPMKERLFLALTGPRGVVLVAVAGLFGQRLAEAGVADGARVGPLAFALVLATVVLHGFSLAPLARALGLASKEQPGLLIVGGSRFTTELGATLKAAEVPVLVTDPNHAHLIRPRANGLRTFYGDILAEAAEDSVELIAYGTLLAATDNDAYNTLVATDLAPEMGRDAVWQVARARDDRPRHALPAQLGGRPFAEGHSFEELERLMREGWRFRATNLTAEYTVDHWKARRPEAIPILRVKPSGELRFIRNRDSVKGEPGARLIALLPPEATSEPRVPEGDTLGGAGPVADLPVPKADLP</sequence>
<protein>
    <submittedName>
        <fullName evidence="13">Sodium:proton exchanger</fullName>
    </submittedName>
</protein>
<evidence type="ECO:0000313" key="13">
    <source>
        <dbReference type="EMBL" id="PCD77628.1"/>
    </source>
</evidence>
<organism evidence="13 14">
    <name type="scientific">Pseudothioclava arenosa</name>
    <dbReference type="NCBI Taxonomy" id="1795308"/>
    <lineage>
        <taxon>Bacteria</taxon>
        <taxon>Pseudomonadati</taxon>
        <taxon>Pseudomonadota</taxon>
        <taxon>Alphaproteobacteria</taxon>
        <taxon>Rhodobacterales</taxon>
        <taxon>Paracoccaceae</taxon>
        <taxon>Pseudothioclava</taxon>
    </lineage>
</organism>
<feature type="transmembrane region" description="Helical" evidence="10">
    <location>
        <begin position="190"/>
        <end position="216"/>
    </location>
</feature>
<feature type="transmembrane region" description="Helical" evidence="10">
    <location>
        <begin position="12"/>
        <end position="29"/>
    </location>
</feature>
<dbReference type="PANTHER" id="PTHR32507:SF0">
    <property type="entry name" value="NA(+)_H(+) ANTIPORTER 2-RELATED"/>
    <property type="match status" value="1"/>
</dbReference>
<evidence type="ECO:0000256" key="9">
    <source>
        <dbReference type="SAM" id="MobiDB-lite"/>
    </source>
</evidence>
<feature type="transmembrane region" description="Helical" evidence="10">
    <location>
        <begin position="247"/>
        <end position="265"/>
    </location>
</feature>
<keyword evidence="2" id="KW-0813">Transport</keyword>
<feature type="transmembrane region" description="Helical" evidence="10">
    <location>
        <begin position="123"/>
        <end position="143"/>
    </location>
</feature>
<keyword evidence="14" id="KW-1185">Reference proteome</keyword>
<keyword evidence="4" id="KW-1003">Cell membrane</keyword>
<evidence type="ECO:0000313" key="14">
    <source>
        <dbReference type="Proteomes" id="UP000243507"/>
    </source>
</evidence>
<dbReference type="OrthoDB" id="570124at2"/>
<feature type="transmembrane region" description="Helical" evidence="10">
    <location>
        <begin position="59"/>
        <end position="76"/>
    </location>
</feature>
<proteinExistence type="predicted"/>
<dbReference type="InterPro" id="IPR038770">
    <property type="entry name" value="Na+/solute_symporter_sf"/>
</dbReference>
<feature type="transmembrane region" description="Helical" evidence="10">
    <location>
        <begin position="97"/>
        <end position="117"/>
    </location>
</feature>
<evidence type="ECO:0000256" key="3">
    <source>
        <dbReference type="ARBA" id="ARBA00022449"/>
    </source>
</evidence>
<evidence type="ECO:0000259" key="12">
    <source>
        <dbReference type="Pfam" id="PF02254"/>
    </source>
</evidence>